<dbReference type="InterPro" id="IPR019787">
    <property type="entry name" value="Znf_PHD-finger"/>
</dbReference>
<dbReference type="InterPro" id="IPR019786">
    <property type="entry name" value="Zinc_finger_PHD-type_CS"/>
</dbReference>
<dbReference type="GO" id="GO:0005634">
    <property type="term" value="C:nucleus"/>
    <property type="evidence" value="ECO:0007669"/>
    <property type="project" value="UniProtKB-SubCell"/>
</dbReference>
<evidence type="ECO:0000313" key="14">
    <source>
        <dbReference type="Proteomes" id="UP000005408"/>
    </source>
</evidence>
<dbReference type="Gene3D" id="3.30.40.10">
    <property type="entry name" value="Zinc/RING finger domain, C3HC4 (zinc finger)"/>
    <property type="match status" value="1"/>
</dbReference>
<dbReference type="SMART" id="SM00249">
    <property type="entry name" value="PHD"/>
    <property type="match status" value="1"/>
</dbReference>
<evidence type="ECO:0000256" key="6">
    <source>
        <dbReference type="ARBA" id="ARBA00023242"/>
    </source>
</evidence>
<keyword evidence="3 8" id="KW-0479">Metal-binding</keyword>
<keyword evidence="6 10" id="KW-0539">Nucleus</keyword>
<dbReference type="InterPro" id="IPR024610">
    <property type="entry name" value="ING_N_histone-binding"/>
</dbReference>
<evidence type="ECO:0000256" key="9">
    <source>
        <dbReference type="PROSITE-ProRule" id="PRU00146"/>
    </source>
</evidence>
<dbReference type="GeneID" id="105325233"/>
<evidence type="ECO:0000313" key="13">
    <source>
        <dbReference type="EnsemblMetazoa" id="G24852.3:cds"/>
    </source>
</evidence>
<evidence type="ECO:0000256" key="10">
    <source>
        <dbReference type="RuleBase" id="RU361213"/>
    </source>
</evidence>
<feature type="compositionally biased region" description="Basic residues" evidence="11">
    <location>
        <begin position="178"/>
        <end position="187"/>
    </location>
</feature>
<feature type="domain" description="PHD-type" evidence="12">
    <location>
        <begin position="206"/>
        <end position="255"/>
    </location>
</feature>
<dbReference type="Proteomes" id="UP000005408">
    <property type="component" value="Unassembled WGS sequence"/>
</dbReference>
<feature type="compositionally biased region" description="Basic and acidic residues" evidence="11">
    <location>
        <begin position="108"/>
        <end position="128"/>
    </location>
</feature>
<dbReference type="GO" id="GO:0045893">
    <property type="term" value="P:positive regulation of DNA-templated transcription"/>
    <property type="evidence" value="ECO:0007669"/>
    <property type="project" value="TreeGrafter"/>
</dbReference>
<feature type="binding site" evidence="8">
    <location>
        <position position="209"/>
    </location>
    <ligand>
        <name>Zn(2+)</name>
        <dbReference type="ChEBI" id="CHEBI:29105"/>
        <label>1</label>
    </ligand>
</feature>
<feature type="binding site" evidence="8">
    <location>
        <position position="227"/>
    </location>
    <ligand>
        <name>Zn(2+)</name>
        <dbReference type="ChEBI" id="CHEBI:29105"/>
        <label>2</label>
    </ligand>
</feature>
<dbReference type="OrthoDB" id="5411773at2759"/>
<dbReference type="InterPro" id="IPR013083">
    <property type="entry name" value="Znf_RING/FYVE/PHD"/>
</dbReference>
<evidence type="ECO:0000256" key="5">
    <source>
        <dbReference type="ARBA" id="ARBA00022833"/>
    </source>
</evidence>
<dbReference type="InterPro" id="IPR028651">
    <property type="entry name" value="ING_fam"/>
</dbReference>
<name>A0A8W8KT40_MAGGI</name>
<evidence type="ECO:0000256" key="3">
    <source>
        <dbReference type="ARBA" id="ARBA00022723"/>
    </source>
</evidence>
<keyword evidence="10" id="KW-0156">Chromatin regulator</keyword>
<dbReference type="PROSITE" id="PS01359">
    <property type="entry name" value="ZF_PHD_1"/>
    <property type="match status" value="1"/>
</dbReference>
<evidence type="ECO:0000259" key="12">
    <source>
        <dbReference type="PROSITE" id="PS50016"/>
    </source>
</evidence>
<proteinExistence type="inferred from homology"/>
<dbReference type="AlphaFoldDB" id="A0A8W8KT40"/>
<feature type="binding site" evidence="8">
    <location>
        <position position="252"/>
    </location>
    <ligand>
        <name>Zn(2+)</name>
        <dbReference type="ChEBI" id="CHEBI:29105"/>
        <label>2</label>
    </ligand>
</feature>
<dbReference type="PANTHER" id="PTHR10333">
    <property type="entry name" value="INHIBITOR OF GROWTH PROTEIN"/>
    <property type="match status" value="1"/>
</dbReference>
<feature type="compositionally biased region" description="Basic and acidic residues" evidence="11">
    <location>
        <begin position="139"/>
        <end position="149"/>
    </location>
</feature>
<reference evidence="13" key="1">
    <citation type="submission" date="2022-08" db="UniProtKB">
        <authorList>
            <consortium name="EnsemblMetazoa"/>
        </authorList>
    </citation>
    <scope>IDENTIFICATION</scope>
    <source>
        <strain evidence="13">05x7-T-G4-1.051#20</strain>
    </source>
</reference>
<comment type="subcellular location">
    <subcellularLocation>
        <location evidence="1 10">Nucleus</location>
    </subcellularLocation>
</comment>
<dbReference type="InterPro" id="IPR011011">
    <property type="entry name" value="Znf_FYVE_PHD"/>
</dbReference>
<dbReference type="SUPFAM" id="SSF57903">
    <property type="entry name" value="FYVE/PHD zinc finger"/>
    <property type="match status" value="1"/>
</dbReference>
<dbReference type="FunFam" id="3.30.40.10:FF:000021">
    <property type="entry name" value="Inhibitor of growth 2b"/>
    <property type="match status" value="1"/>
</dbReference>
<feature type="site" description="Histone H3K4me3 binding" evidence="7">
    <location>
        <position position="223"/>
    </location>
</feature>
<dbReference type="GO" id="GO:0008270">
    <property type="term" value="F:zinc ion binding"/>
    <property type="evidence" value="ECO:0007669"/>
    <property type="project" value="UniProtKB-KW"/>
</dbReference>
<comment type="domain">
    <text evidence="10">The PHD-type zinc finger mediates the binding to H3K4me3.</text>
</comment>
<dbReference type="InterPro" id="IPR001965">
    <property type="entry name" value="Znf_PHD"/>
</dbReference>
<dbReference type="CDD" id="cd15584">
    <property type="entry name" value="PHD_ING1_2"/>
    <property type="match status" value="1"/>
</dbReference>
<dbReference type="PROSITE" id="PS50016">
    <property type="entry name" value="ZF_PHD_2"/>
    <property type="match status" value="1"/>
</dbReference>
<feature type="compositionally biased region" description="Basic and acidic residues" evidence="11">
    <location>
        <begin position="163"/>
        <end position="177"/>
    </location>
</feature>
<feature type="region of interest" description="Disordered" evidence="11">
    <location>
        <begin position="108"/>
        <end position="200"/>
    </location>
</feature>
<evidence type="ECO:0000256" key="4">
    <source>
        <dbReference type="ARBA" id="ARBA00022771"/>
    </source>
</evidence>
<dbReference type="OMA" id="KCVIEWF"/>
<keyword evidence="5 8" id="KW-0862">Zinc</keyword>
<protein>
    <recommendedName>
        <fullName evidence="10">Inhibitor of growth protein</fullName>
    </recommendedName>
</protein>
<dbReference type="EnsemblMetazoa" id="G24852.4">
    <property type="protein sequence ID" value="G24852.4:cds"/>
    <property type="gene ID" value="G24852"/>
</dbReference>
<dbReference type="EnsemblMetazoa" id="G24852.3">
    <property type="protein sequence ID" value="G24852.3:cds"/>
    <property type="gene ID" value="G24852"/>
</dbReference>
<keyword evidence="14" id="KW-1185">Reference proteome</keyword>
<dbReference type="RefSeq" id="XP_011423006.1">
    <property type="nucleotide sequence ID" value="XM_011424704.4"/>
</dbReference>
<comment type="subunit">
    <text evidence="10">Component of an histone acetyltransferase complex. Interacts with H3K4me3 and to a lesser extent with H3K4me2.</text>
</comment>
<dbReference type="SMART" id="SM01408">
    <property type="entry name" value="ING"/>
    <property type="match status" value="1"/>
</dbReference>
<sequence>MSMLNQAAVEALCSATYLENYLDTMENLPNDLQRVVTQMRELDIQCRDIMQDIEYHQDIYSKEVEGVTKKKALMSIQRALIRCQEIGDEKLGLMAVIADHIENRQRQLEQDRENLDPTSSREIEREEQPLTIVTQSRPVKTEEKVDKVPMKRQRRQKTTSESITKEEEKKEMIPDKGPKKKKKRKASKKEQAPASPIEPPIDPDEPIYCLCQQVSYGEMIGCDNDVCDIEWFHFNCVGLVNKPKGKWFCPNCRGENSKVMRKFDK</sequence>
<feature type="binding site" evidence="8">
    <location>
        <position position="211"/>
    </location>
    <ligand>
        <name>Zn(2+)</name>
        <dbReference type="ChEBI" id="CHEBI:29105"/>
        <label>1</label>
    </ligand>
</feature>
<feature type="binding site" evidence="8">
    <location>
        <position position="233"/>
    </location>
    <ligand>
        <name>Zn(2+)</name>
        <dbReference type="ChEBI" id="CHEBI:29105"/>
        <label>1</label>
    </ligand>
</feature>
<feature type="site" description="Histone H3K4me3 binding" evidence="7">
    <location>
        <position position="231"/>
    </location>
</feature>
<keyword evidence="4 9" id="KW-0863">Zinc-finger</keyword>
<dbReference type="Gene3D" id="6.10.140.1740">
    <property type="match status" value="1"/>
</dbReference>
<dbReference type="InterPro" id="IPR028643">
    <property type="entry name" value="ING1_PHD_Znf"/>
</dbReference>
<feature type="site" description="Histone H3K4me3 binding" evidence="7">
    <location>
        <position position="219"/>
    </location>
</feature>
<comment type="similarity">
    <text evidence="2 10">Belongs to the ING family.</text>
</comment>
<organism evidence="13 14">
    <name type="scientific">Magallana gigas</name>
    <name type="common">Pacific oyster</name>
    <name type="synonym">Crassostrea gigas</name>
    <dbReference type="NCBI Taxonomy" id="29159"/>
    <lineage>
        <taxon>Eukaryota</taxon>
        <taxon>Metazoa</taxon>
        <taxon>Spiralia</taxon>
        <taxon>Lophotrochozoa</taxon>
        <taxon>Mollusca</taxon>
        <taxon>Bivalvia</taxon>
        <taxon>Autobranchia</taxon>
        <taxon>Pteriomorphia</taxon>
        <taxon>Ostreida</taxon>
        <taxon>Ostreoidea</taxon>
        <taxon>Ostreidae</taxon>
        <taxon>Magallana</taxon>
    </lineage>
</organism>
<dbReference type="Pfam" id="PF12998">
    <property type="entry name" value="ING"/>
    <property type="match status" value="1"/>
</dbReference>
<dbReference type="PANTHER" id="PTHR10333:SF89">
    <property type="entry name" value="INHIBITOR OF GROWTH PROTEIN"/>
    <property type="match status" value="1"/>
</dbReference>
<feature type="binding site" evidence="8">
    <location>
        <position position="249"/>
    </location>
    <ligand>
        <name>Zn(2+)</name>
        <dbReference type="ChEBI" id="CHEBI:29105"/>
        <label>2</label>
    </ligand>
</feature>
<feature type="site" description="Histone H3K4me3 binding" evidence="7">
    <location>
        <position position="208"/>
    </location>
</feature>
<accession>A0A8W8KT40</accession>
<dbReference type="GO" id="GO:0006325">
    <property type="term" value="P:chromatin organization"/>
    <property type="evidence" value="ECO:0007669"/>
    <property type="project" value="UniProtKB-KW"/>
</dbReference>
<dbReference type="CDD" id="cd16857">
    <property type="entry name" value="ING_ING1_2"/>
    <property type="match status" value="1"/>
</dbReference>
<dbReference type="KEGG" id="crg:105325233"/>
<evidence type="ECO:0000256" key="11">
    <source>
        <dbReference type="SAM" id="MobiDB-lite"/>
    </source>
</evidence>
<evidence type="ECO:0000256" key="2">
    <source>
        <dbReference type="ARBA" id="ARBA00010210"/>
    </source>
</evidence>
<feature type="binding site" evidence="8">
    <location>
        <position position="236"/>
    </location>
    <ligand>
        <name>Zn(2+)</name>
        <dbReference type="ChEBI" id="CHEBI:29105"/>
        <label>1</label>
    </ligand>
</feature>
<comment type="function">
    <text evidence="10">Component of an histone acetyltransferase complex.</text>
</comment>
<feature type="binding site" evidence="8">
    <location>
        <position position="222"/>
    </location>
    <ligand>
        <name>Zn(2+)</name>
        <dbReference type="ChEBI" id="CHEBI:29105"/>
        <label>2</label>
    </ligand>
</feature>
<evidence type="ECO:0000256" key="1">
    <source>
        <dbReference type="ARBA" id="ARBA00004123"/>
    </source>
</evidence>
<evidence type="ECO:0000256" key="8">
    <source>
        <dbReference type="PIRSR" id="PIRSR628651-51"/>
    </source>
</evidence>
<evidence type="ECO:0000256" key="7">
    <source>
        <dbReference type="PIRSR" id="PIRSR628651-50"/>
    </source>
</evidence>